<dbReference type="EC" id="3.6.3.-" evidence="7"/>
<keyword evidence="1" id="KW-0813">Transport</keyword>
<gene>
    <name evidence="7" type="primary">lptB_4</name>
    <name evidence="7" type="ORF">LMG26411_02279</name>
</gene>
<dbReference type="SUPFAM" id="SSF52540">
    <property type="entry name" value="P-loop containing nucleoside triphosphate hydrolases"/>
    <property type="match status" value="1"/>
</dbReference>
<dbReference type="Gene3D" id="3.40.50.300">
    <property type="entry name" value="P-loop containing nucleotide triphosphate hydrolases"/>
    <property type="match status" value="1"/>
</dbReference>
<evidence type="ECO:0000259" key="6">
    <source>
        <dbReference type="PROSITE" id="PS50893"/>
    </source>
</evidence>
<dbReference type="InterPro" id="IPR032823">
    <property type="entry name" value="BCA_ABC_TP_C"/>
</dbReference>
<dbReference type="PANTHER" id="PTHR45772">
    <property type="entry name" value="CONSERVED COMPONENT OF ABC TRANSPORTER FOR NATURAL AMINO ACIDS-RELATED"/>
    <property type="match status" value="1"/>
</dbReference>
<proteinExistence type="predicted"/>
<evidence type="ECO:0000256" key="4">
    <source>
        <dbReference type="ARBA" id="ARBA00022741"/>
    </source>
</evidence>
<accession>A0ABN7PW01</accession>
<keyword evidence="3" id="KW-0997">Cell inner membrane</keyword>
<keyword evidence="7" id="KW-0378">Hydrolase</keyword>
<evidence type="ECO:0000256" key="3">
    <source>
        <dbReference type="ARBA" id="ARBA00022519"/>
    </source>
</evidence>
<dbReference type="Pfam" id="PF00005">
    <property type="entry name" value="ABC_tran"/>
    <property type="match status" value="1"/>
</dbReference>
<dbReference type="InterPro" id="IPR027417">
    <property type="entry name" value="P-loop_NTPase"/>
</dbReference>
<dbReference type="RefSeq" id="WP_211953366.1">
    <property type="nucleotide sequence ID" value="NZ_CAJPVI010000011.1"/>
</dbReference>
<feature type="domain" description="ABC transporter" evidence="6">
    <location>
        <begin position="12"/>
        <end position="259"/>
    </location>
</feature>
<dbReference type="Proteomes" id="UP000672657">
    <property type="component" value="Unassembled WGS sequence"/>
</dbReference>
<comment type="caution">
    <text evidence="7">The sequence shown here is derived from an EMBL/GenBank/DDBJ whole genome shotgun (WGS) entry which is preliminary data.</text>
</comment>
<dbReference type="Pfam" id="PF12399">
    <property type="entry name" value="BCA_ABC_TP_C"/>
    <property type="match status" value="1"/>
</dbReference>
<keyword evidence="4" id="KW-0547">Nucleotide-binding</keyword>
<dbReference type="InterPro" id="IPR003593">
    <property type="entry name" value="AAA+_ATPase"/>
</dbReference>
<dbReference type="GO" id="GO:0005524">
    <property type="term" value="F:ATP binding"/>
    <property type="evidence" value="ECO:0007669"/>
    <property type="project" value="UniProtKB-KW"/>
</dbReference>
<dbReference type="PROSITE" id="PS00211">
    <property type="entry name" value="ABC_TRANSPORTER_1"/>
    <property type="match status" value="1"/>
</dbReference>
<evidence type="ECO:0000256" key="2">
    <source>
        <dbReference type="ARBA" id="ARBA00022475"/>
    </source>
</evidence>
<dbReference type="PROSITE" id="PS50893">
    <property type="entry name" value="ABC_TRANSPORTER_2"/>
    <property type="match status" value="1"/>
</dbReference>
<evidence type="ECO:0000313" key="7">
    <source>
        <dbReference type="EMBL" id="CAG2142761.1"/>
    </source>
</evidence>
<dbReference type="EMBL" id="CAJPVI010000011">
    <property type="protein sequence ID" value="CAG2142761.1"/>
    <property type="molecule type" value="Genomic_DNA"/>
</dbReference>
<organism evidence="7 8">
    <name type="scientific">Cupriavidus numazuensis</name>
    <dbReference type="NCBI Taxonomy" id="221992"/>
    <lineage>
        <taxon>Bacteria</taxon>
        <taxon>Pseudomonadati</taxon>
        <taxon>Pseudomonadota</taxon>
        <taxon>Betaproteobacteria</taxon>
        <taxon>Burkholderiales</taxon>
        <taxon>Burkholderiaceae</taxon>
        <taxon>Cupriavidus</taxon>
    </lineage>
</organism>
<keyword evidence="5 7" id="KW-0067">ATP-binding</keyword>
<protein>
    <submittedName>
        <fullName evidence="7">Lipopolysaccharide export system ATP-binding protein LptB</fullName>
        <ecNumber evidence="7">3.6.3.-</ecNumber>
    </submittedName>
</protein>
<keyword evidence="2" id="KW-1003">Cell membrane</keyword>
<evidence type="ECO:0000256" key="1">
    <source>
        <dbReference type="ARBA" id="ARBA00022448"/>
    </source>
</evidence>
<reference evidence="7 8" key="1">
    <citation type="submission" date="2021-03" db="EMBL/GenBank/DDBJ databases">
        <authorList>
            <person name="Peeters C."/>
        </authorList>
    </citation>
    <scope>NUCLEOTIDE SEQUENCE [LARGE SCALE GENOMIC DNA]</scope>
    <source>
        <strain evidence="7 8">LMG 26411</strain>
    </source>
</reference>
<evidence type="ECO:0000313" key="8">
    <source>
        <dbReference type="Proteomes" id="UP000672657"/>
    </source>
</evidence>
<evidence type="ECO:0000256" key="5">
    <source>
        <dbReference type="ARBA" id="ARBA00022840"/>
    </source>
</evidence>
<sequence>MTQPQSDNAALLSVEHVAVHFGGLVAISDMSFCVRRGEVVSLIGPNGAGKTTAFNVITGFLRPTKGQVHFGGAALHQLKPHEVAGVGLVRTFQKTSLFLTNTVFENVLTGLHRHGSATAWATMLGLPSVRKEEKRLRDAVWEILDFVGIAHRANELGGALAYGEQRLLGVAVALAADPTLLLLDEPASGMNPSETADFMQLLDKIKARGITVLLVEHDMPLVMGVSDRIVVLNYGRIIADGTPEEIRNNPEVIQAYLGQGVKHA</sequence>
<dbReference type="CDD" id="cd03219">
    <property type="entry name" value="ABC_Mj1267_LivG_branched"/>
    <property type="match status" value="1"/>
</dbReference>
<dbReference type="SMART" id="SM00382">
    <property type="entry name" value="AAA"/>
    <property type="match status" value="1"/>
</dbReference>
<dbReference type="PANTHER" id="PTHR45772:SF4">
    <property type="entry name" value="ABC TRANSPORTER ATP-BINDING PROTEIN"/>
    <property type="match status" value="1"/>
</dbReference>
<dbReference type="InterPro" id="IPR051120">
    <property type="entry name" value="ABC_AA/LPS_Transport"/>
</dbReference>
<keyword evidence="3" id="KW-0472">Membrane</keyword>
<name>A0ABN7PW01_9BURK</name>
<keyword evidence="8" id="KW-1185">Reference proteome</keyword>
<dbReference type="InterPro" id="IPR003439">
    <property type="entry name" value="ABC_transporter-like_ATP-bd"/>
</dbReference>
<dbReference type="InterPro" id="IPR017871">
    <property type="entry name" value="ABC_transporter-like_CS"/>
</dbReference>
<dbReference type="GO" id="GO:0016787">
    <property type="term" value="F:hydrolase activity"/>
    <property type="evidence" value="ECO:0007669"/>
    <property type="project" value="UniProtKB-KW"/>
</dbReference>